<name>A0A813HGZ2_POLGL</name>
<dbReference type="EMBL" id="CAJNNW010001337">
    <property type="protein sequence ID" value="CAE8637474.1"/>
    <property type="molecule type" value="Genomic_DNA"/>
</dbReference>
<proteinExistence type="predicted"/>
<evidence type="ECO:0000313" key="2">
    <source>
        <dbReference type="EMBL" id="CAE8637474.1"/>
    </source>
</evidence>
<gene>
    <name evidence="1" type="ORF">PGLA1383_LOCUS52638</name>
    <name evidence="2" type="ORF">PGLA2088_LOCUS1690</name>
</gene>
<sequence>MWSSAPNDCPGGCGSLEHITPKDPVNWGRYGEPAVELGLETGAEDITEEVVVRATKISSLDGETSGRLLAPKAGVVVLRWSNGHNILRSKAIHFKVALQEA</sequence>
<dbReference type="AlphaFoldDB" id="A0A813HGZ2"/>
<dbReference type="Proteomes" id="UP000626109">
    <property type="component" value="Unassembled WGS sequence"/>
</dbReference>
<dbReference type="EMBL" id="CAJNNV010031664">
    <property type="protein sequence ID" value="CAE8637257.1"/>
    <property type="molecule type" value="Genomic_DNA"/>
</dbReference>
<dbReference type="Proteomes" id="UP000654075">
    <property type="component" value="Unassembled WGS sequence"/>
</dbReference>
<organism evidence="1 3">
    <name type="scientific">Polarella glacialis</name>
    <name type="common">Dinoflagellate</name>
    <dbReference type="NCBI Taxonomy" id="89957"/>
    <lineage>
        <taxon>Eukaryota</taxon>
        <taxon>Sar</taxon>
        <taxon>Alveolata</taxon>
        <taxon>Dinophyceae</taxon>
        <taxon>Suessiales</taxon>
        <taxon>Suessiaceae</taxon>
        <taxon>Polarella</taxon>
    </lineage>
</organism>
<comment type="caution">
    <text evidence="1">The sequence shown here is derived from an EMBL/GenBank/DDBJ whole genome shotgun (WGS) entry which is preliminary data.</text>
</comment>
<evidence type="ECO:0000313" key="3">
    <source>
        <dbReference type="Proteomes" id="UP000654075"/>
    </source>
</evidence>
<dbReference type="Gene3D" id="2.60.120.680">
    <property type="entry name" value="GOLD domain"/>
    <property type="match status" value="1"/>
</dbReference>
<evidence type="ECO:0000313" key="1">
    <source>
        <dbReference type="EMBL" id="CAE8637257.1"/>
    </source>
</evidence>
<accession>A0A813HGZ2</accession>
<protein>
    <submittedName>
        <fullName evidence="1">Uncharacterized protein</fullName>
    </submittedName>
</protein>
<keyword evidence="3" id="KW-1185">Reference proteome</keyword>
<reference evidence="1" key="1">
    <citation type="submission" date="2021-02" db="EMBL/GenBank/DDBJ databases">
        <authorList>
            <person name="Dougan E. K."/>
            <person name="Rhodes N."/>
            <person name="Thang M."/>
            <person name="Chan C."/>
        </authorList>
    </citation>
    <scope>NUCLEOTIDE SEQUENCE</scope>
</reference>